<dbReference type="PANTHER" id="PTHR12526:SF640">
    <property type="entry name" value="COLANIC ACID BIOSYNTHESIS GLYCOSYLTRANSFERASE WCAL-RELATED"/>
    <property type="match status" value="1"/>
</dbReference>
<keyword evidence="7" id="KW-1185">Reference proteome</keyword>
<feature type="domain" description="Glycosyltransferase subfamily 4-like N-terminal" evidence="5">
    <location>
        <begin position="20"/>
        <end position="192"/>
    </location>
</feature>
<comment type="caution">
    <text evidence="6">The sequence shown here is derived from an EMBL/GenBank/DDBJ whole genome shotgun (WGS) entry which is preliminary data.</text>
</comment>
<dbReference type="Gene3D" id="3.40.50.2000">
    <property type="entry name" value="Glycogen Phosphorylase B"/>
    <property type="match status" value="2"/>
</dbReference>
<accession>A0ABV7DTP5</accession>
<dbReference type="EC" id="2.4.-.-" evidence="6"/>
<dbReference type="Pfam" id="PF00534">
    <property type="entry name" value="Glycos_transf_1"/>
    <property type="match status" value="1"/>
</dbReference>
<reference evidence="7" key="1">
    <citation type="journal article" date="2019" name="Int. J. Syst. Evol. Microbiol.">
        <title>The Global Catalogue of Microorganisms (GCM) 10K type strain sequencing project: providing services to taxonomists for standard genome sequencing and annotation.</title>
        <authorList>
            <consortium name="The Broad Institute Genomics Platform"/>
            <consortium name="The Broad Institute Genome Sequencing Center for Infectious Disease"/>
            <person name="Wu L."/>
            <person name="Ma J."/>
        </authorList>
    </citation>
    <scope>NUCLEOTIDE SEQUENCE [LARGE SCALE GENOMIC DNA]</scope>
    <source>
        <strain evidence="7">KCTC 62102</strain>
    </source>
</reference>
<evidence type="ECO:0000256" key="2">
    <source>
        <dbReference type="ARBA" id="ARBA00022676"/>
    </source>
</evidence>
<evidence type="ECO:0000256" key="3">
    <source>
        <dbReference type="ARBA" id="ARBA00022679"/>
    </source>
</evidence>
<evidence type="ECO:0000313" key="7">
    <source>
        <dbReference type="Proteomes" id="UP001595445"/>
    </source>
</evidence>
<dbReference type="RefSeq" id="WP_197642020.1">
    <property type="nucleotide sequence ID" value="NZ_JAEACP010000002.1"/>
</dbReference>
<dbReference type="InterPro" id="IPR001296">
    <property type="entry name" value="Glyco_trans_1"/>
</dbReference>
<keyword evidence="3 6" id="KW-0808">Transferase</keyword>
<dbReference type="PANTHER" id="PTHR12526">
    <property type="entry name" value="GLYCOSYLTRANSFERASE"/>
    <property type="match status" value="1"/>
</dbReference>
<proteinExistence type="inferred from homology"/>
<dbReference type="Pfam" id="PF13439">
    <property type="entry name" value="Glyco_transf_4"/>
    <property type="match status" value="1"/>
</dbReference>
<dbReference type="CDD" id="cd03801">
    <property type="entry name" value="GT4_PimA-like"/>
    <property type="match status" value="1"/>
</dbReference>
<evidence type="ECO:0000256" key="1">
    <source>
        <dbReference type="ARBA" id="ARBA00009481"/>
    </source>
</evidence>
<dbReference type="InterPro" id="IPR028098">
    <property type="entry name" value="Glyco_trans_4-like_N"/>
</dbReference>
<dbReference type="GO" id="GO:0016757">
    <property type="term" value="F:glycosyltransferase activity"/>
    <property type="evidence" value="ECO:0007669"/>
    <property type="project" value="UniProtKB-KW"/>
</dbReference>
<dbReference type="SUPFAM" id="SSF53756">
    <property type="entry name" value="UDP-Glycosyltransferase/glycogen phosphorylase"/>
    <property type="match status" value="1"/>
</dbReference>
<sequence length="388" mass="42672">MFSRLTPQHRAYAPPVHGLLGKVFRELGHDVTMLSTALPGGGGQVQETDHATIHFLSGTTPGSLDDRFWRASARTFDDLHRQGPFDLVFGRGAATWGFHHLSSAAGRLPVIAHEGTYPLWLHQLERRLPGQAAALARPLALLRLPLDRRYRDCLQRASVVVCNSPALARALRRVYWWNPPNTDYIPYGFDLEPWPATSGDAPPEDPPRIVFVGRLTTDKGALDFIDILARLRHPTAVIEAIGPVSDKLAGRLMALAKEKGMSDRFLMPGPERNENLPMRLRGARAFLFPSTHPEGLSKSVMEAMAGSLPVIAYRIPGMDVLVKNDVTGWLVAPGDTAAMAERLDRLLSDPSLAKRTGQTARQRLDQDFSPAAASARWVNLLTDVVGKT</sequence>
<evidence type="ECO:0000259" key="5">
    <source>
        <dbReference type="Pfam" id="PF13439"/>
    </source>
</evidence>
<name>A0ABV7DTP5_9RHOB</name>
<organism evidence="6 7">
    <name type="scientific">Tabrizicola soli</name>
    <dbReference type="NCBI Taxonomy" id="2185115"/>
    <lineage>
        <taxon>Bacteria</taxon>
        <taxon>Pseudomonadati</taxon>
        <taxon>Pseudomonadota</taxon>
        <taxon>Alphaproteobacteria</taxon>
        <taxon>Rhodobacterales</taxon>
        <taxon>Paracoccaceae</taxon>
        <taxon>Tabrizicola</taxon>
    </lineage>
</organism>
<protein>
    <submittedName>
        <fullName evidence="6">Glycosyltransferase family 4 protein</fullName>
        <ecNumber evidence="6">2.4.-.-</ecNumber>
    </submittedName>
</protein>
<gene>
    <name evidence="6" type="ORF">ACFOD6_06855</name>
</gene>
<dbReference type="Proteomes" id="UP001595445">
    <property type="component" value="Unassembled WGS sequence"/>
</dbReference>
<evidence type="ECO:0000313" key="6">
    <source>
        <dbReference type="EMBL" id="MFC3085765.1"/>
    </source>
</evidence>
<keyword evidence="2 6" id="KW-0328">Glycosyltransferase</keyword>
<feature type="domain" description="Glycosyl transferase family 1" evidence="4">
    <location>
        <begin position="202"/>
        <end position="363"/>
    </location>
</feature>
<dbReference type="EMBL" id="JBHRSM010000011">
    <property type="protein sequence ID" value="MFC3085765.1"/>
    <property type="molecule type" value="Genomic_DNA"/>
</dbReference>
<comment type="similarity">
    <text evidence="1">Belongs to the glycosyltransferase group 1 family. Glycosyltransferase 4 subfamily.</text>
</comment>
<evidence type="ECO:0000259" key="4">
    <source>
        <dbReference type="Pfam" id="PF00534"/>
    </source>
</evidence>